<comment type="function">
    <text evidence="6">Specifically methylates the adenine in position 37 of tRNA(1)(Val) (anticodon cmo5UAC).</text>
</comment>
<keyword evidence="4 6" id="KW-0949">S-adenosyl-L-methionine</keyword>
<feature type="domain" description="Methyltransferase small" evidence="7">
    <location>
        <begin position="39"/>
        <end position="134"/>
    </location>
</feature>
<organism evidence="8 9">
    <name type="scientific">Hymenobacter artigasi</name>
    <dbReference type="NCBI Taxonomy" id="2719616"/>
    <lineage>
        <taxon>Bacteria</taxon>
        <taxon>Pseudomonadati</taxon>
        <taxon>Bacteroidota</taxon>
        <taxon>Cytophagia</taxon>
        <taxon>Cytophagales</taxon>
        <taxon>Hymenobacteraceae</taxon>
        <taxon>Hymenobacter</taxon>
    </lineage>
</organism>
<accession>A0ABX1HK86</accession>
<dbReference type="CDD" id="cd02440">
    <property type="entry name" value="AdoMet_MTases"/>
    <property type="match status" value="1"/>
</dbReference>
<comment type="similarity">
    <text evidence="6">Belongs to the methyltransferase superfamily. tRNA (adenine-N(6)-)-methyltransferase family.</text>
</comment>
<dbReference type="HAMAP" id="MF_01872">
    <property type="entry name" value="tRNA_methyltr_YfiC"/>
    <property type="match status" value="1"/>
</dbReference>
<evidence type="ECO:0000256" key="5">
    <source>
        <dbReference type="ARBA" id="ARBA00022694"/>
    </source>
</evidence>
<evidence type="ECO:0000256" key="4">
    <source>
        <dbReference type="ARBA" id="ARBA00022691"/>
    </source>
</evidence>
<evidence type="ECO:0000313" key="9">
    <source>
        <dbReference type="Proteomes" id="UP000717634"/>
    </source>
</evidence>
<keyword evidence="1 6" id="KW-0963">Cytoplasm</keyword>
<dbReference type="InterPro" id="IPR002052">
    <property type="entry name" value="DNA_methylase_N6_adenine_CS"/>
</dbReference>
<keyword evidence="3 6" id="KW-0808">Transferase</keyword>
<dbReference type="PROSITE" id="PS00092">
    <property type="entry name" value="N6_MTASE"/>
    <property type="match status" value="1"/>
</dbReference>
<dbReference type="Proteomes" id="UP000717634">
    <property type="component" value="Unassembled WGS sequence"/>
</dbReference>
<proteinExistence type="inferred from homology"/>
<dbReference type="PROSITE" id="PS01131">
    <property type="entry name" value="RRNA_A_DIMETH"/>
    <property type="match status" value="1"/>
</dbReference>
<dbReference type="EC" id="2.1.1.223" evidence="6"/>
<dbReference type="RefSeq" id="WP_168674276.1">
    <property type="nucleotide sequence ID" value="NZ_JAAVTK010000010.1"/>
</dbReference>
<keyword evidence="2 6" id="KW-0489">Methyltransferase</keyword>
<dbReference type="GO" id="GO:0032259">
    <property type="term" value="P:methylation"/>
    <property type="evidence" value="ECO:0007669"/>
    <property type="project" value="UniProtKB-KW"/>
</dbReference>
<sequence>MPNDYFQFQQFRIEQSACAMKVSTDACLLGAAADLTGAMRLLDIGTGTGLLTLMAAQRHATVEIEAVEIDAAAAAQAAANAAASPWAGRIRVRALSLAEYAAMAPAPLADADLRFSHIICNPPFFRQSLRSPNAARTTARHEDAGSLSFAALAAFAADFLAVSGLLTVLLPPPEMRAFEAVAAQVGLYPASRLVVRHRPGSRPLRHITGFRLGASVTHETELTIRTEENEAEYSATFQALLAGFYLAL</sequence>
<dbReference type="Pfam" id="PF05175">
    <property type="entry name" value="MTS"/>
    <property type="match status" value="1"/>
</dbReference>
<dbReference type="InterPro" id="IPR029063">
    <property type="entry name" value="SAM-dependent_MTases_sf"/>
</dbReference>
<dbReference type="SUPFAM" id="SSF53335">
    <property type="entry name" value="S-adenosyl-L-methionine-dependent methyltransferases"/>
    <property type="match status" value="1"/>
</dbReference>
<gene>
    <name evidence="8" type="ORF">HBN54_003295</name>
</gene>
<keyword evidence="9" id="KW-1185">Reference proteome</keyword>
<comment type="subcellular location">
    <subcellularLocation>
        <location evidence="6">Cytoplasm</location>
    </subcellularLocation>
</comment>
<dbReference type="PANTHER" id="PTHR47739:SF1">
    <property type="entry name" value="TRNA1(VAL) (ADENINE(37)-N6)-METHYLTRANSFERASE"/>
    <property type="match status" value="1"/>
</dbReference>
<keyword evidence="5 6" id="KW-0819">tRNA processing</keyword>
<comment type="caution">
    <text evidence="8">The sequence shown here is derived from an EMBL/GenBank/DDBJ whole genome shotgun (WGS) entry which is preliminary data.</text>
</comment>
<evidence type="ECO:0000256" key="6">
    <source>
        <dbReference type="HAMAP-Rule" id="MF_01872"/>
    </source>
</evidence>
<evidence type="ECO:0000256" key="1">
    <source>
        <dbReference type="ARBA" id="ARBA00022490"/>
    </source>
</evidence>
<dbReference type="GO" id="GO:0008168">
    <property type="term" value="F:methyltransferase activity"/>
    <property type="evidence" value="ECO:0007669"/>
    <property type="project" value="UniProtKB-KW"/>
</dbReference>
<reference evidence="8 9" key="1">
    <citation type="submission" date="2020-03" db="EMBL/GenBank/DDBJ databases">
        <title>Genomic Encyclopedia of Type Strains, Phase IV (KMG-V): Genome sequencing to study the core and pangenomes of soil and plant-associated prokaryotes.</title>
        <authorList>
            <person name="Whitman W."/>
        </authorList>
    </citation>
    <scope>NUCLEOTIDE SEQUENCE [LARGE SCALE GENOMIC DNA]</scope>
    <source>
        <strain evidence="8 9">1B</strain>
    </source>
</reference>
<evidence type="ECO:0000256" key="2">
    <source>
        <dbReference type="ARBA" id="ARBA00022603"/>
    </source>
</evidence>
<dbReference type="PANTHER" id="PTHR47739">
    <property type="entry name" value="TRNA1(VAL) (ADENINE(37)-N6)-METHYLTRANSFERASE"/>
    <property type="match status" value="1"/>
</dbReference>
<dbReference type="InterPro" id="IPR022882">
    <property type="entry name" value="tRNA_adenine-N6_MeTrfase"/>
</dbReference>
<evidence type="ECO:0000256" key="3">
    <source>
        <dbReference type="ARBA" id="ARBA00022679"/>
    </source>
</evidence>
<dbReference type="InterPro" id="IPR020596">
    <property type="entry name" value="rRNA_Ade_Mease_Trfase_CS"/>
</dbReference>
<dbReference type="InterPro" id="IPR007848">
    <property type="entry name" value="Small_mtfrase_dom"/>
</dbReference>
<comment type="catalytic activity">
    <reaction evidence="6">
        <text>adenosine(37) in tRNA1(Val) + S-adenosyl-L-methionine = N(6)-methyladenosine(37) in tRNA1(Val) + S-adenosyl-L-homocysteine + H(+)</text>
        <dbReference type="Rhea" id="RHEA:43160"/>
        <dbReference type="Rhea" id="RHEA-COMP:10369"/>
        <dbReference type="Rhea" id="RHEA-COMP:10370"/>
        <dbReference type="ChEBI" id="CHEBI:15378"/>
        <dbReference type="ChEBI" id="CHEBI:57856"/>
        <dbReference type="ChEBI" id="CHEBI:59789"/>
        <dbReference type="ChEBI" id="CHEBI:74411"/>
        <dbReference type="ChEBI" id="CHEBI:74449"/>
        <dbReference type="EC" id="2.1.1.223"/>
    </reaction>
</comment>
<evidence type="ECO:0000259" key="7">
    <source>
        <dbReference type="Pfam" id="PF05175"/>
    </source>
</evidence>
<evidence type="ECO:0000313" key="8">
    <source>
        <dbReference type="EMBL" id="NKI90688.1"/>
    </source>
</evidence>
<protein>
    <recommendedName>
        <fullName evidence="6">tRNA1(Val) (adenine(37)-N6)-methyltransferase</fullName>
        <ecNumber evidence="6">2.1.1.223</ecNumber>
    </recommendedName>
    <alternativeName>
        <fullName evidence="6">tRNA m6A37 methyltransferase</fullName>
    </alternativeName>
</protein>
<dbReference type="EMBL" id="JAAVTK010000010">
    <property type="protein sequence ID" value="NKI90688.1"/>
    <property type="molecule type" value="Genomic_DNA"/>
</dbReference>
<dbReference type="InterPro" id="IPR050210">
    <property type="entry name" value="tRNA_Adenine-N(6)_MTase"/>
</dbReference>
<name>A0ABX1HK86_9BACT</name>
<dbReference type="Gene3D" id="3.40.50.150">
    <property type="entry name" value="Vaccinia Virus protein VP39"/>
    <property type="match status" value="1"/>
</dbReference>